<accession>A0A2U8JQD3</accession>
<feature type="region of interest" description="Disordered" evidence="1">
    <location>
        <begin position="324"/>
        <end position="358"/>
    </location>
</feature>
<evidence type="ECO:0000256" key="1">
    <source>
        <dbReference type="SAM" id="MobiDB-lite"/>
    </source>
</evidence>
<dbReference type="EMBL" id="MG995734">
    <property type="protein sequence ID" value="AWK77901.1"/>
    <property type="molecule type" value="Genomic_RNA"/>
</dbReference>
<dbReference type="InterPro" id="IPR028919">
    <property type="entry name" value="Viral_movement"/>
</dbReference>
<name>A0A2U8JQD3_9VIRU</name>
<reference evidence="2" key="1">
    <citation type="journal article" date="2018" name="J. Gen. Virol.">
        <title>Metagenomic analysis of Varroa-free Australian honey bees (Apis mellifera) shows a diverse Picornavirales virome.</title>
        <authorList>
            <person name="Roberts J.M."/>
            <person name="Anderson D.L."/>
            <person name="Durr P.A."/>
        </authorList>
    </citation>
    <scope>NUCLEOTIDE SEQUENCE</scope>
    <source>
        <strain evidence="2">NT-3</strain>
    </source>
</reference>
<organism evidence="2">
    <name type="scientific">Darwin betaflexivirus 1</name>
    <dbReference type="NCBI Taxonomy" id="2201304"/>
    <lineage>
        <taxon>Viruses</taxon>
        <taxon>Riboviria</taxon>
        <taxon>Orthornavirae</taxon>
        <taxon>Kitrinoviricota</taxon>
        <taxon>Alsuviricetes</taxon>
        <taxon>Tymovirales</taxon>
        <taxon>Betaflexiviridae</taxon>
    </lineage>
</organism>
<evidence type="ECO:0000313" key="2">
    <source>
        <dbReference type="EMBL" id="AWK77901.1"/>
    </source>
</evidence>
<reference evidence="2" key="2">
    <citation type="submission" date="2018-02" db="EMBL/GenBank/DDBJ databases">
        <authorList>
            <person name="Anderson D."/>
            <person name="Durr P."/>
        </authorList>
    </citation>
    <scope>NUCLEOTIDE SEQUENCE</scope>
    <source>
        <strain evidence="2">NT-3</strain>
    </source>
</reference>
<protein>
    <submittedName>
        <fullName evidence="2">Movement protein</fullName>
    </submittedName>
</protein>
<sequence length="425" mass="47766">MSGLIDVNCVRKSVINLGSLLAAIDKNEVFDRRFSAHVKKAEVNIAIRSTGDDNMIIRNLPLFDDQDVANFKSDKSCCKYLCFGCCTVSLIATLHERFLEKYGKDVKGRITLFDSTFRNFDEGIIERAEFDLSGRVAHMVTYPNHYIPLTDPNFQRRFCVLLQLNPLNVEEGTEIFNLCLGWKAITCNTMNATNILNRQSYEIIGTKVDTLEKLMPGTVDMIMDAFGPGLPIEKAGNDEFIKPRKSLKNKLLRTPRTPIKRRNYQVPDFRSGPTKIELTELGREAFNINRPKLSRCNSGFSKVGPKGQSEGRPPRISVDYIHRPSEHPGIEGNWRGSSSDGCTEAEETAGVKSSSEISLREHSRRRGFNANKISRCVNRDPYDDCGGDWGVPIKLEAENLHRSNNNLVTEQRGCVIEDLDISAGL</sequence>
<dbReference type="Pfam" id="PF01107">
    <property type="entry name" value="MP"/>
    <property type="match status" value="1"/>
</dbReference>
<proteinExistence type="predicted"/>